<dbReference type="SUPFAM" id="SSF52540">
    <property type="entry name" value="P-loop containing nucleoside triphosphate hydrolases"/>
    <property type="match status" value="1"/>
</dbReference>
<keyword evidence="10 14" id="KW-0547">Nucleotide-binding</keyword>
<evidence type="ECO:0000256" key="15">
    <source>
        <dbReference type="PIRSR" id="PIRSR006135-1"/>
    </source>
</evidence>
<evidence type="ECO:0000313" key="17">
    <source>
        <dbReference type="EMBL" id="MBB5193462.1"/>
    </source>
</evidence>
<dbReference type="GO" id="GO:0005524">
    <property type="term" value="F:ATP binding"/>
    <property type="evidence" value="ECO:0007669"/>
    <property type="project" value="UniProtKB-UniRule"/>
</dbReference>
<dbReference type="PIRSF" id="PIRSF006135">
    <property type="entry name" value="CobU"/>
    <property type="match status" value="1"/>
</dbReference>
<evidence type="ECO:0000256" key="11">
    <source>
        <dbReference type="ARBA" id="ARBA00022777"/>
    </source>
</evidence>
<evidence type="ECO:0000256" key="8">
    <source>
        <dbReference type="ARBA" id="ARBA00022573"/>
    </source>
</evidence>
<dbReference type="EC" id="2.7.1.156" evidence="14"/>
<dbReference type="PANTHER" id="PTHR34848:SF1">
    <property type="entry name" value="BIFUNCTIONAL ADENOSYLCOBALAMIN BIOSYNTHESIS PROTEIN COBU"/>
    <property type="match status" value="1"/>
</dbReference>
<dbReference type="GO" id="GO:0009236">
    <property type="term" value="P:cobalamin biosynthetic process"/>
    <property type="evidence" value="ECO:0007669"/>
    <property type="project" value="UniProtKB-UniRule"/>
</dbReference>
<evidence type="ECO:0000313" key="18">
    <source>
        <dbReference type="Proteomes" id="UP000543030"/>
    </source>
</evidence>
<evidence type="ECO:0000256" key="6">
    <source>
        <dbReference type="ARBA" id="ARBA00005159"/>
    </source>
</evidence>
<keyword evidence="13 14" id="KW-0342">GTP-binding</keyword>
<comment type="catalytic activity">
    <reaction evidence="2 14">
        <text>adenosylcob(III)inamide phosphate + GTP + H(+) = adenosylcob(III)inamide-GDP + diphosphate</text>
        <dbReference type="Rhea" id="RHEA:22712"/>
        <dbReference type="ChEBI" id="CHEBI:15378"/>
        <dbReference type="ChEBI" id="CHEBI:33019"/>
        <dbReference type="ChEBI" id="CHEBI:37565"/>
        <dbReference type="ChEBI" id="CHEBI:58502"/>
        <dbReference type="ChEBI" id="CHEBI:60487"/>
        <dbReference type="EC" id="2.7.7.62"/>
    </reaction>
</comment>
<name>A0A840RMP4_9NEIS</name>
<keyword evidence="17" id="KW-0548">Nucleotidyltransferase</keyword>
<sequence>MTTTLLLGGARSGKSALAERLAQASGQAVTVLVTATATDAEMAARIAHHQQQRPAHWHTHEVAATLPQAIARHCLAGQTVIVDCLTLWLSHALFAEDASWVEAAAPVLPESWQTARQQLLDAVAQAQGQLLLISNEIGLGVVPMGAGTRVFVDEAGRLHQALAGVCDNVIWVAAGLPLAMKGQIPPGR</sequence>
<keyword evidence="11 14" id="KW-0418">Kinase</keyword>
<evidence type="ECO:0000256" key="12">
    <source>
        <dbReference type="ARBA" id="ARBA00022840"/>
    </source>
</evidence>
<evidence type="ECO:0000256" key="2">
    <source>
        <dbReference type="ARBA" id="ARBA00000711"/>
    </source>
</evidence>
<keyword evidence="18" id="KW-1185">Reference proteome</keyword>
<evidence type="ECO:0000256" key="9">
    <source>
        <dbReference type="ARBA" id="ARBA00022679"/>
    </source>
</evidence>
<dbReference type="RefSeq" id="WP_184103101.1">
    <property type="nucleotide sequence ID" value="NZ_JACHHN010000011.1"/>
</dbReference>
<dbReference type="EC" id="2.7.7.62" evidence="14"/>
<feature type="active site" description="GMP-histidine intermediate" evidence="15">
    <location>
        <position position="49"/>
    </location>
</feature>
<dbReference type="CDD" id="cd00544">
    <property type="entry name" value="CobU"/>
    <property type="match status" value="1"/>
</dbReference>
<dbReference type="GO" id="GO:0005525">
    <property type="term" value="F:GTP binding"/>
    <property type="evidence" value="ECO:0007669"/>
    <property type="project" value="UniProtKB-UniRule"/>
</dbReference>
<dbReference type="Gene3D" id="3.40.50.300">
    <property type="entry name" value="P-loop containing nucleotide triphosphate hydrolases"/>
    <property type="match status" value="1"/>
</dbReference>
<feature type="binding site" evidence="16">
    <location>
        <position position="83"/>
    </location>
    <ligand>
        <name>GTP</name>
        <dbReference type="ChEBI" id="CHEBI:37565"/>
    </ligand>
</feature>
<keyword evidence="12 14" id="KW-0067">ATP-binding</keyword>
<evidence type="ECO:0000256" key="10">
    <source>
        <dbReference type="ARBA" id="ARBA00022741"/>
    </source>
</evidence>
<feature type="binding site" evidence="16">
    <location>
        <position position="61"/>
    </location>
    <ligand>
        <name>GTP</name>
        <dbReference type="ChEBI" id="CHEBI:37565"/>
    </ligand>
</feature>
<comment type="similarity">
    <text evidence="7 14">Belongs to the CobU/CobP family.</text>
</comment>
<keyword evidence="9 14" id="KW-0808">Transferase</keyword>
<evidence type="ECO:0000256" key="5">
    <source>
        <dbReference type="ARBA" id="ARBA00004692"/>
    </source>
</evidence>
<comment type="catalytic activity">
    <reaction evidence="1 14">
        <text>adenosylcob(III)inamide + ATP = adenosylcob(III)inamide phosphate + ADP + H(+)</text>
        <dbReference type="Rhea" id="RHEA:15769"/>
        <dbReference type="ChEBI" id="CHEBI:2480"/>
        <dbReference type="ChEBI" id="CHEBI:15378"/>
        <dbReference type="ChEBI" id="CHEBI:30616"/>
        <dbReference type="ChEBI" id="CHEBI:58502"/>
        <dbReference type="ChEBI" id="CHEBI:456216"/>
        <dbReference type="EC" id="2.7.1.156"/>
    </reaction>
</comment>
<evidence type="ECO:0000256" key="16">
    <source>
        <dbReference type="PIRSR" id="PIRSR006135-2"/>
    </source>
</evidence>
<organism evidence="17 18">
    <name type="scientific">Silvimonas terrae</name>
    <dbReference type="NCBI Taxonomy" id="300266"/>
    <lineage>
        <taxon>Bacteria</taxon>
        <taxon>Pseudomonadati</taxon>
        <taxon>Pseudomonadota</taxon>
        <taxon>Betaproteobacteria</taxon>
        <taxon>Neisseriales</taxon>
        <taxon>Chitinibacteraceae</taxon>
        <taxon>Silvimonas</taxon>
    </lineage>
</organism>
<gene>
    <name evidence="17" type="ORF">HNQ50_004219</name>
</gene>
<dbReference type="PANTHER" id="PTHR34848">
    <property type="match status" value="1"/>
</dbReference>
<dbReference type="Pfam" id="PF02283">
    <property type="entry name" value="CobU"/>
    <property type="match status" value="1"/>
</dbReference>
<dbReference type="UniPathway" id="UPA00148">
    <property type="reaction ID" value="UER00236"/>
</dbReference>
<feature type="binding site" evidence="16">
    <location>
        <begin position="8"/>
        <end position="15"/>
    </location>
    <ligand>
        <name>GTP</name>
        <dbReference type="ChEBI" id="CHEBI:37565"/>
    </ligand>
</feature>
<dbReference type="AlphaFoldDB" id="A0A840RMP4"/>
<protein>
    <recommendedName>
        <fullName evidence="14">Bifunctional adenosylcobalamin biosynthesis protein</fullName>
        <ecNumber evidence="14">2.7.1.156</ecNumber>
        <ecNumber evidence="14">2.7.7.62</ecNumber>
    </recommendedName>
</protein>
<evidence type="ECO:0000256" key="1">
    <source>
        <dbReference type="ARBA" id="ARBA00000312"/>
    </source>
</evidence>
<evidence type="ECO:0000256" key="13">
    <source>
        <dbReference type="ARBA" id="ARBA00023134"/>
    </source>
</evidence>
<dbReference type="EMBL" id="JACHHN010000011">
    <property type="protein sequence ID" value="MBB5193462.1"/>
    <property type="molecule type" value="Genomic_DNA"/>
</dbReference>
<evidence type="ECO:0000256" key="4">
    <source>
        <dbReference type="ARBA" id="ARBA00003889"/>
    </source>
</evidence>
<accession>A0A840RMP4</accession>
<evidence type="ECO:0000256" key="7">
    <source>
        <dbReference type="ARBA" id="ARBA00007490"/>
    </source>
</evidence>
<reference evidence="17 18" key="1">
    <citation type="submission" date="2020-08" db="EMBL/GenBank/DDBJ databases">
        <title>Genomic Encyclopedia of Type Strains, Phase IV (KMG-IV): sequencing the most valuable type-strain genomes for metagenomic binning, comparative biology and taxonomic classification.</title>
        <authorList>
            <person name="Goeker M."/>
        </authorList>
    </citation>
    <scope>NUCLEOTIDE SEQUENCE [LARGE SCALE GENOMIC DNA]</scope>
    <source>
        <strain evidence="17 18">DSM 18233</strain>
    </source>
</reference>
<comment type="pathway">
    <text evidence="6 14">Cofactor biosynthesis; adenosylcobalamin biosynthesis; adenosylcobalamin from cob(II)yrinate a,c-diamide: step 5/7.</text>
</comment>
<comment type="caution">
    <text evidence="17">The sequence shown here is derived from an EMBL/GenBank/DDBJ whole genome shotgun (WGS) entry which is preliminary data.</text>
</comment>
<dbReference type="Proteomes" id="UP000543030">
    <property type="component" value="Unassembled WGS sequence"/>
</dbReference>
<dbReference type="InterPro" id="IPR003203">
    <property type="entry name" value="CobU/CobP"/>
</dbReference>
<dbReference type="GO" id="GO:0043752">
    <property type="term" value="F:adenosylcobinamide kinase activity"/>
    <property type="evidence" value="ECO:0007669"/>
    <property type="project" value="UniProtKB-EC"/>
</dbReference>
<evidence type="ECO:0000256" key="14">
    <source>
        <dbReference type="PIRNR" id="PIRNR006135"/>
    </source>
</evidence>
<comment type="function">
    <text evidence="4 14">Catalyzes ATP-dependent phosphorylation of adenosylcobinamide and addition of GMP to adenosylcobinamide phosphate.</text>
</comment>
<dbReference type="NCBIfam" id="NF004469">
    <property type="entry name" value="PRK05800.1"/>
    <property type="match status" value="1"/>
</dbReference>
<evidence type="ECO:0000256" key="3">
    <source>
        <dbReference type="ARBA" id="ARBA00001522"/>
    </source>
</evidence>
<comment type="catalytic activity">
    <reaction evidence="3">
        <text>adenosylcob(III)inamide + GTP = adenosylcob(III)inamide phosphate + GDP + H(+)</text>
        <dbReference type="Rhea" id="RHEA:15765"/>
        <dbReference type="ChEBI" id="CHEBI:2480"/>
        <dbReference type="ChEBI" id="CHEBI:15378"/>
        <dbReference type="ChEBI" id="CHEBI:37565"/>
        <dbReference type="ChEBI" id="CHEBI:58189"/>
        <dbReference type="ChEBI" id="CHEBI:58502"/>
        <dbReference type="EC" id="2.7.1.156"/>
    </reaction>
</comment>
<dbReference type="InterPro" id="IPR027417">
    <property type="entry name" value="P-loop_NTPase"/>
</dbReference>
<keyword evidence="8 14" id="KW-0169">Cobalamin biosynthesis</keyword>
<comment type="pathway">
    <text evidence="5 14">Cofactor biosynthesis; adenosylcobalamin biosynthesis; adenosylcobalamin from cob(II)yrinate a,c-diamide: step 6/7.</text>
</comment>
<proteinExistence type="inferred from homology"/>
<dbReference type="GO" id="GO:0008820">
    <property type="term" value="F:cobinamide phosphate guanylyltransferase activity"/>
    <property type="evidence" value="ECO:0007669"/>
    <property type="project" value="UniProtKB-UniRule"/>
</dbReference>